<evidence type="ECO:0000313" key="2">
    <source>
        <dbReference type="EMBL" id="MPD01394.1"/>
    </source>
</evidence>
<dbReference type="AlphaFoldDB" id="A0A5B7K459"/>
<feature type="region of interest" description="Disordered" evidence="1">
    <location>
        <begin position="26"/>
        <end position="72"/>
    </location>
</feature>
<dbReference type="EMBL" id="VSRR010126975">
    <property type="protein sequence ID" value="MPD01394.1"/>
    <property type="molecule type" value="Genomic_DNA"/>
</dbReference>
<protein>
    <submittedName>
        <fullName evidence="2">Uncharacterized protein</fullName>
    </submittedName>
</protein>
<dbReference type="Proteomes" id="UP000324222">
    <property type="component" value="Unassembled WGS sequence"/>
</dbReference>
<evidence type="ECO:0000256" key="1">
    <source>
        <dbReference type="SAM" id="MobiDB-lite"/>
    </source>
</evidence>
<gene>
    <name evidence="2" type="ORF">E2C01_096919</name>
</gene>
<accession>A0A5B7K459</accession>
<evidence type="ECO:0000313" key="3">
    <source>
        <dbReference type="Proteomes" id="UP000324222"/>
    </source>
</evidence>
<feature type="compositionally biased region" description="Acidic residues" evidence="1">
    <location>
        <begin position="37"/>
        <end position="49"/>
    </location>
</feature>
<keyword evidence="3" id="KW-1185">Reference proteome</keyword>
<comment type="caution">
    <text evidence="2">The sequence shown here is derived from an EMBL/GenBank/DDBJ whole genome shotgun (WGS) entry which is preliminary data.</text>
</comment>
<reference evidence="2 3" key="1">
    <citation type="submission" date="2019-05" db="EMBL/GenBank/DDBJ databases">
        <title>Another draft genome of Portunus trituberculatus and its Hox gene families provides insights of decapod evolution.</title>
        <authorList>
            <person name="Jeong J.-H."/>
            <person name="Song I."/>
            <person name="Kim S."/>
            <person name="Choi T."/>
            <person name="Kim D."/>
            <person name="Ryu S."/>
            <person name="Kim W."/>
        </authorList>
    </citation>
    <scope>NUCLEOTIDE SEQUENCE [LARGE SCALE GENOMIC DNA]</scope>
    <source>
        <tissue evidence="2">Muscle</tissue>
    </source>
</reference>
<proteinExistence type="predicted"/>
<name>A0A5B7K459_PORTR</name>
<organism evidence="2 3">
    <name type="scientific">Portunus trituberculatus</name>
    <name type="common">Swimming crab</name>
    <name type="synonym">Neptunus trituberculatus</name>
    <dbReference type="NCBI Taxonomy" id="210409"/>
    <lineage>
        <taxon>Eukaryota</taxon>
        <taxon>Metazoa</taxon>
        <taxon>Ecdysozoa</taxon>
        <taxon>Arthropoda</taxon>
        <taxon>Crustacea</taxon>
        <taxon>Multicrustacea</taxon>
        <taxon>Malacostraca</taxon>
        <taxon>Eumalacostraca</taxon>
        <taxon>Eucarida</taxon>
        <taxon>Decapoda</taxon>
        <taxon>Pleocyemata</taxon>
        <taxon>Brachyura</taxon>
        <taxon>Eubrachyura</taxon>
        <taxon>Portunoidea</taxon>
        <taxon>Portunidae</taxon>
        <taxon>Portuninae</taxon>
        <taxon>Portunus</taxon>
    </lineage>
</organism>
<sequence length="72" mass="7694">MVVAVVAVACGGKGTSVVMGRWCGEGPPQGRMVREKEEEEEEEEEEEAAEGSPTAHYCPVPTLRPRSIPPLG</sequence>